<dbReference type="AlphaFoldDB" id="A0AAD5XPJ7"/>
<comment type="caution">
    <text evidence="2">The sequence shown here is derived from an EMBL/GenBank/DDBJ whole genome shotgun (WGS) entry which is preliminary data.</text>
</comment>
<protein>
    <submittedName>
        <fullName evidence="2">Uncharacterized protein</fullName>
    </submittedName>
</protein>
<keyword evidence="3" id="KW-1185">Reference proteome</keyword>
<dbReference type="Proteomes" id="UP001212152">
    <property type="component" value="Unassembled WGS sequence"/>
</dbReference>
<dbReference type="EMBL" id="JADGJQ010000011">
    <property type="protein sequence ID" value="KAJ3181657.1"/>
    <property type="molecule type" value="Genomic_DNA"/>
</dbReference>
<feature type="region of interest" description="Disordered" evidence="1">
    <location>
        <begin position="1"/>
        <end position="34"/>
    </location>
</feature>
<evidence type="ECO:0000313" key="2">
    <source>
        <dbReference type="EMBL" id="KAJ3181657.1"/>
    </source>
</evidence>
<proteinExistence type="predicted"/>
<sequence>MSSSTSSKRPAESVPAATKRRRIAKPASPIKKQADADAPALLAQVAAMIQAIGPAPTEHAARDLVLDIHARLGVYVHQLAASVSSSAKPASLTQKQVVGDGSYESSTQSASLTQKQVVRGGLSSESASASLVQKQTGLEKVMSDLSLEESLPPPRIHAPSANTYLSPKDWFALQLNWSREAEVVRNRRVAGVAPASSVNELRPGRPASLYWKAEELAVGWGDMVKRGDRLWVRYVVCRKRDGFVLMVEDAPKSIRCNNVTVIKGLELALVNTRLGGVTVSRFGCDMATKKRKKGISKAGLDLSEADELEALIWVLGRAGGQDDEDEQVA</sequence>
<accession>A0AAD5XPJ7</accession>
<organism evidence="2 3">
    <name type="scientific">Geranomyces variabilis</name>
    <dbReference type="NCBI Taxonomy" id="109894"/>
    <lineage>
        <taxon>Eukaryota</taxon>
        <taxon>Fungi</taxon>
        <taxon>Fungi incertae sedis</taxon>
        <taxon>Chytridiomycota</taxon>
        <taxon>Chytridiomycota incertae sedis</taxon>
        <taxon>Chytridiomycetes</taxon>
        <taxon>Spizellomycetales</taxon>
        <taxon>Powellomycetaceae</taxon>
        <taxon>Geranomyces</taxon>
    </lineage>
</organism>
<evidence type="ECO:0000256" key="1">
    <source>
        <dbReference type="SAM" id="MobiDB-lite"/>
    </source>
</evidence>
<name>A0AAD5XPJ7_9FUNG</name>
<gene>
    <name evidence="2" type="ORF">HDU87_000675</name>
</gene>
<evidence type="ECO:0000313" key="3">
    <source>
        <dbReference type="Proteomes" id="UP001212152"/>
    </source>
</evidence>
<reference evidence="2" key="1">
    <citation type="submission" date="2020-05" db="EMBL/GenBank/DDBJ databases">
        <title>Phylogenomic resolution of chytrid fungi.</title>
        <authorList>
            <person name="Stajich J.E."/>
            <person name="Amses K."/>
            <person name="Simmons R."/>
            <person name="Seto K."/>
            <person name="Myers J."/>
            <person name="Bonds A."/>
            <person name="Quandt C.A."/>
            <person name="Barry K."/>
            <person name="Liu P."/>
            <person name="Grigoriev I."/>
            <person name="Longcore J.E."/>
            <person name="James T.Y."/>
        </authorList>
    </citation>
    <scope>NUCLEOTIDE SEQUENCE</scope>
    <source>
        <strain evidence="2">JEL0379</strain>
    </source>
</reference>